<evidence type="ECO:0000313" key="4">
    <source>
        <dbReference type="EMBL" id="PRQ76046.1"/>
    </source>
</evidence>
<name>A0A0K3CFI3_RHOTO</name>
<dbReference type="OrthoDB" id="2564904at2759"/>
<organism evidence="3 5">
    <name type="scientific">Rhodotorula toruloides</name>
    <name type="common">Yeast</name>
    <name type="synonym">Rhodosporidium toruloides</name>
    <dbReference type="NCBI Taxonomy" id="5286"/>
    <lineage>
        <taxon>Eukaryota</taxon>
        <taxon>Fungi</taxon>
        <taxon>Dikarya</taxon>
        <taxon>Basidiomycota</taxon>
        <taxon>Pucciniomycotina</taxon>
        <taxon>Microbotryomycetes</taxon>
        <taxon>Sporidiobolales</taxon>
        <taxon>Sporidiobolaceae</taxon>
        <taxon>Rhodotorula</taxon>
    </lineage>
</organism>
<keyword evidence="5" id="KW-1185">Reference proteome</keyword>
<evidence type="ECO:0000313" key="5">
    <source>
        <dbReference type="Proteomes" id="UP000199069"/>
    </source>
</evidence>
<gene>
    <name evidence="3" type="primary">FGENESH: predicted gene_3.278</name>
    <name evidence="4" type="ORF">AAT19DRAFT_13068</name>
    <name evidence="3" type="ORF">BN2166_0018270</name>
</gene>
<dbReference type="EMBL" id="LCTV02000003">
    <property type="protein sequence ID" value="PRQ76046.1"/>
    <property type="molecule type" value="Genomic_DNA"/>
</dbReference>
<reference evidence="4 6" key="2">
    <citation type="journal article" date="2018" name="Elife">
        <title>Functional genomics of lipid metabolism in the oleaginous yeast Rhodosporidium toruloides.</title>
        <authorList>
            <person name="Coradetti S.T."/>
            <person name="Pinel D."/>
            <person name="Geiselman G."/>
            <person name="Ito M."/>
            <person name="Mondo S."/>
            <person name="Reilly M.C."/>
            <person name="Cheng Y.F."/>
            <person name="Bauer S."/>
            <person name="Grigoriev I."/>
            <person name="Gladden J.M."/>
            <person name="Simmons B.A."/>
            <person name="Brem R."/>
            <person name="Arkin A.P."/>
            <person name="Skerker J.M."/>
        </authorList>
    </citation>
    <scope>NUCLEOTIDE SEQUENCE [LARGE SCALE GENOMIC DNA]</scope>
    <source>
        <strain evidence="4 6">NBRC 0880</strain>
    </source>
</reference>
<evidence type="ECO:0000313" key="6">
    <source>
        <dbReference type="Proteomes" id="UP000239560"/>
    </source>
</evidence>
<reference evidence="3 5" key="1">
    <citation type="submission" date="2015-07" db="EMBL/GenBank/DDBJ databases">
        <authorList>
            <person name="Cajimat M.N.B."/>
            <person name="Milazzo M.L."/>
            <person name="Fulhorst C.F."/>
        </authorList>
    </citation>
    <scope>NUCLEOTIDE SEQUENCE [LARGE SCALE GENOMIC DNA]</scope>
    <source>
        <strain evidence="3">Single colony</strain>
    </source>
</reference>
<dbReference type="Proteomes" id="UP000239560">
    <property type="component" value="Unassembled WGS sequence"/>
</dbReference>
<feature type="region of interest" description="Disordered" evidence="1">
    <location>
        <begin position="271"/>
        <end position="290"/>
    </location>
</feature>
<feature type="compositionally biased region" description="Low complexity" evidence="1">
    <location>
        <begin position="321"/>
        <end position="343"/>
    </location>
</feature>
<dbReference type="OMA" id="TGHINMT"/>
<evidence type="ECO:0000256" key="2">
    <source>
        <dbReference type="SAM" id="SignalP"/>
    </source>
</evidence>
<sequence>MLALTAAAATLALAGSSLATTTITAAPSPSQVQQAVKRAASQNPLTDYTYSYSAVPYQVLPGAVGRGPQSGYNICNSTTSGPDSQCQTLVANNASDFCLWGSPTTSPNGTIGDVEAAVVAYCTNDQHGARVIPAGAITGLQLMHTSAYIQWTGHINMTALGLTATDTGGELDPHGADLAGNPLGGLVYSNQMPGGNNQTEIQAIEWNNFVGSGVFCLKLCFDNTQNEPFYCENKFDLLGCSYNMPAAYQDGVFLECDGDLQDVVGTYTGTDGSKTVWSQPSSLPATSTLPWTPRVPASSNCKTYQSTDLFPNSLLGYQSTSTPSSTASSATMTSGASASRSGTSGAGATGTSANAAAQTSNTSSANEVVVSGAFGAFLAGLAAFLA</sequence>
<feature type="region of interest" description="Disordered" evidence="1">
    <location>
        <begin position="321"/>
        <end position="352"/>
    </location>
</feature>
<feature type="signal peptide" evidence="2">
    <location>
        <begin position="1"/>
        <end position="19"/>
    </location>
</feature>
<protein>
    <submittedName>
        <fullName evidence="3">BY PROTMAP: gi|472580835|gb|EMS18608.1| macrofage activating glycoprotein [Rhodosporidium toruloides NP11] gi|647399870|emb|CDR44847.1| RHTO0S10e01728g1_1 [Rhodosporidium toruloides]</fullName>
    </submittedName>
</protein>
<evidence type="ECO:0000313" key="3">
    <source>
        <dbReference type="EMBL" id="CTR05966.1"/>
    </source>
</evidence>
<dbReference type="EMBL" id="CWKI01000003">
    <property type="protein sequence ID" value="CTR05966.1"/>
    <property type="molecule type" value="Genomic_DNA"/>
</dbReference>
<dbReference type="AlphaFoldDB" id="A0A0K3CFI3"/>
<accession>A0A0K3CFI3</accession>
<feature type="chain" id="PRO_5035992715" evidence="2">
    <location>
        <begin position="20"/>
        <end position="386"/>
    </location>
</feature>
<keyword evidence="2" id="KW-0732">Signal</keyword>
<dbReference type="STRING" id="5286.A0A0K3CFI3"/>
<evidence type="ECO:0000256" key="1">
    <source>
        <dbReference type="SAM" id="MobiDB-lite"/>
    </source>
</evidence>
<proteinExistence type="predicted"/>
<dbReference type="Proteomes" id="UP000199069">
    <property type="component" value="Unassembled WGS sequence"/>
</dbReference>